<keyword evidence="11" id="KW-1185">Reference proteome</keyword>
<dbReference type="GO" id="GO:0008270">
    <property type="term" value="F:zinc ion binding"/>
    <property type="evidence" value="ECO:0007669"/>
    <property type="project" value="UniProtKB-KW"/>
</dbReference>
<name>A0AA39SC75_ACESA</name>
<evidence type="ECO:0000313" key="11">
    <source>
        <dbReference type="Proteomes" id="UP001168877"/>
    </source>
</evidence>
<keyword evidence="5" id="KW-0238">DNA-binding</keyword>
<accession>A0AA39SC75</accession>
<gene>
    <name evidence="10" type="ORF">LWI29_035316</name>
</gene>
<proteinExistence type="predicted"/>
<feature type="region of interest" description="Disordered" evidence="7">
    <location>
        <begin position="61"/>
        <end position="89"/>
    </location>
</feature>
<feature type="compositionally biased region" description="Polar residues" evidence="7">
    <location>
        <begin position="71"/>
        <end position="83"/>
    </location>
</feature>
<comment type="caution">
    <text evidence="10">The sequence shown here is derived from an EMBL/GenBank/DDBJ whole genome shotgun (WGS) entry which is preliminary data.</text>
</comment>
<dbReference type="GO" id="GO:0003677">
    <property type="term" value="F:DNA binding"/>
    <property type="evidence" value="ECO:0007669"/>
    <property type="project" value="UniProtKB-KW"/>
</dbReference>
<dbReference type="Pfam" id="PF05699">
    <property type="entry name" value="Dimer_Tnp_hAT"/>
    <property type="match status" value="1"/>
</dbReference>
<feature type="domain" description="hAT-like transposase RNase-H fold" evidence="9">
    <location>
        <begin position="485"/>
        <end position="585"/>
    </location>
</feature>
<evidence type="ECO:0000256" key="7">
    <source>
        <dbReference type="SAM" id="MobiDB-lite"/>
    </source>
</evidence>
<evidence type="ECO:0000256" key="2">
    <source>
        <dbReference type="ARBA" id="ARBA00022723"/>
    </source>
</evidence>
<evidence type="ECO:0008006" key="12">
    <source>
        <dbReference type="Google" id="ProtNLM"/>
    </source>
</evidence>
<reference evidence="10" key="2">
    <citation type="submission" date="2023-06" db="EMBL/GenBank/DDBJ databases">
        <authorList>
            <person name="Swenson N.G."/>
            <person name="Wegrzyn J.L."/>
            <person name="Mcevoy S.L."/>
        </authorList>
    </citation>
    <scope>NUCLEOTIDE SEQUENCE</scope>
    <source>
        <strain evidence="10">NS2018</strain>
        <tissue evidence="10">Leaf</tissue>
    </source>
</reference>
<dbReference type="InterPro" id="IPR008906">
    <property type="entry name" value="HATC_C_dom"/>
</dbReference>
<keyword evidence="4" id="KW-0862">Zinc</keyword>
<dbReference type="Pfam" id="PF14372">
    <property type="entry name" value="hAT-like_RNase-H"/>
    <property type="match status" value="1"/>
</dbReference>
<dbReference type="InterPro" id="IPR025525">
    <property type="entry name" value="hAT-like_transposase_RNase-H"/>
</dbReference>
<dbReference type="SUPFAM" id="SSF53098">
    <property type="entry name" value="Ribonuclease H-like"/>
    <property type="match status" value="1"/>
</dbReference>
<keyword evidence="6" id="KW-0539">Nucleus</keyword>
<organism evidence="10 11">
    <name type="scientific">Acer saccharum</name>
    <name type="common">Sugar maple</name>
    <dbReference type="NCBI Taxonomy" id="4024"/>
    <lineage>
        <taxon>Eukaryota</taxon>
        <taxon>Viridiplantae</taxon>
        <taxon>Streptophyta</taxon>
        <taxon>Embryophyta</taxon>
        <taxon>Tracheophyta</taxon>
        <taxon>Spermatophyta</taxon>
        <taxon>Magnoliopsida</taxon>
        <taxon>eudicotyledons</taxon>
        <taxon>Gunneridae</taxon>
        <taxon>Pentapetalae</taxon>
        <taxon>rosids</taxon>
        <taxon>malvids</taxon>
        <taxon>Sapindales</taxon>
        <taxon>Sapindaceae</taxon>
        <taxon>Hippocastanoideae</taxon>
        <taxon>Acereae</taxon>
        <taxon>Acer</taxon>
    </lineage>
</organism>
<feature type="compositionally biased region" description="Gly residues" evidence="7">
    <location>
        <begin position="1"/>
        <end position="11"/>
    </location>
</feature>
<evidence type="ECO:0000313" key="10">
    <source>
        <dbReference type="EMBL" id="KAK0588167.1"/>
    </source>
</evidence>
<feature type="domain" description="HAT C-terminal dimerisation" evidence="8">
    <location>
        <begin position="640"/>
        <end position="720"/>
    </location>
</feature>
<dbReference type="GO" id="GO:0005634">
    <property type="term" value="C:nucleus"/>
    <property type="evidence" value="ECO:0007669"/>
    <property type="project" value="UniProtKB-SubCell"/>
</dbReference>
<protein>
    <recommendedName>
        <fullName evidence="12">Transposase</fullName>
    </recommendedName>
</protein>
<sequence length="753" mass="86575">MASGSGNGSGRGHGREGPRCSISMKGKGPMVDNLGHNDSTYHEYLQRRAYAEDLGLNLPTPPLIISESDPNDNTPNLTSQSENMPDIDTPPGFDYDPSEVKLQEEEDLIQKRNKSDLFSKHMKKVRKEDGDFVAACNYCTKTYKWSKSGGYVTYWKHIETKHPDAMTRTRSQSQISRYATPNQQLFRYTDEQNREELARMVAVEHLSFSFGERVGFVNYCRRALNPATFRVPRATLTQTLEKIYSREKRKIEKYFEKYNGRVSVCADIWTDHWQSHSYLGVTCHYMDNAWTIQKRILAFRVFDDAHTAQNIYRQLRIIFSENNIENKIFAIGFDNASANTAAIPSLIDLCKPFLGGTFFHQRCACHVLNICVQKGLETLGEFIVPIRKALMFLWRQPSTMKAWARYYKQNGRRVVKFAHDVPTRWNSTYKMLAQSYEYRDLLVSFIQFHVPTIELFETHWDACYNVFNLLKKFHNATKNLSSIYFPTTHLFITESINIAGAFFYCESDRAIAEAVSAMKAKWLNYYEEFPNIYLIAMVFDPRCKLQSLSYYIDGYYGQKGLNMQYDVEACCGRVKKLLYSLYDEYVTLYGSSPNINVTRTQTASQPPSSSSGFLNLGYSMLLKKTKKPRCSSSSSGSYSELESYLASSCEFTEAFDLLKYWNEATEYYPIMAMIAKNIFSTLVSTVAVEQEFSAGGNILDERRSCLTPKALQIQVCVDDWTKAENRQQEIDQEVTYDFFKDDEPEGSGAVELE</sequence>
<dbReference type="EMBL" id="JAUESC010000382">
    <property type="protein sequence ID" value="KAK0588167.1"/>
    <property type="molecule type" value="Genomic_DNA"/>
</dbReference>
<dbReference type="InterPro" id="IPR052035">
    <property type="entry name" value="ZnF_BED_domain_contain"/>
</dbReference>
<evidence type="ECO:0000256" key="6">
    <source>
        <dbReference type="ARBA" id="ARBA00023242"/>
    </source>
</evidence>
<reference evidence="10" key="1">
    <citation type="journal article" date="2022" name="Plant J.">
        <title>Strategies of tolerance reflected in two North American maple genomes.</title>
        <authorList>
            <person name="McEvoy S.L."/>
            <person name="Sezen U.U."/>
            <person name="Trouern-Trend A."/>
            <person name="McMahon S.M."/>
            <person name="Schaberg P.G."/>
            <person name="Yang J."/>
            <person name="Wegrzyn J.L."/>
            <person name="Swenson N.G."/>
        </authorList>
    </citation>
    <scope>NUCLEOTIDE SEQUENCE</scope>
    <source>
        <strain evidence="10">NS2018</strain>
    </source>
</reference>
<keyword evidence="2" id="KW-0479">Metal-binding</keyword>
<evidence type="ECO:0000256" key="5">
    <source>
        <dbReference type="ARBA" id="ARBA00023125"/>
    </source>
</evidence>
<evidence type="ECO:0000256" key="1">
    <source>
        <dbReference type="ARBA" id="ARBA00004123"/>
    </source>
</evidence>
<dbReference type="AlphaFoldDB" id="A0AA39SC75"/>
<dbReference type="Proteomes" id="UP001168877">
    <property type="component" value="Unassembled WGS sequence"/>
</dbReference>
<dbReference type="InterPro" id="IPR012337">
    <property type="entry name" value="RNaseH-like_sf"/>
</dbReference>
<dbReference type="PANTHER" id="PTHR46481:SF10">
    <property type="entry name" value="ZINC FINGER BED DOMAIN-CONTAINING PROTEIN 39"/>
    <property type="match status" value="1"/>
</dbReference>
<dbReference type="GO" id="GO:0046983">
    <property type="term" value="F:protein dimerization activity"/>
    <property type="evidence" value="ECO:0007669"/>
    <property type="project" value="InterPro"/>
</dbReference>
<dbReference type="PANTHER" id="PTHR46481">
    <property type="entry name" value="ZINC FINGER BED DOMAIN-CONTAINING PROTEIN 4"/>
    <property type="match status" value="1"/>
</dbReference>
<feature type="region of interest" description="Disordered" evidence="7">
    <location>
        <begin position="1"/>
        <end position="35"/>
    </location>
</feature>
<comment type="subcellular location">
    <subcellularLocation>
        <location evidence="1">Nucleus</location>
    </subcellularLocation>
</comment>
<evidence type="ECO:0000256" key="4">
    <source>
        <dbReference type="ARBA" id="ARBA00022833"/>
    </source>
</evidence>
<evidence type="ECO:0000259" key="9">
    <source>
        <dbReference type="Pfam" id="PF14372"/>
    </source>
</evidence>
<evidence type="ECO:0000256" key="3">
    <source>
        <dbReference type="ARBA" id="ARBA00022771"/>
    </source>
</evidence>
<evidence type="ECO:0000259" key="8">
    <source>
        <dbReference type="Pfam" id="PF05699"/>
    </source>
</evidence>
<keyword evidence="3" id="KW-0863">Zinc-finger</keyword>